<dbReference type="Pfam" id="PF00005">
    <property type="entry name" value="ABC_tran"/>
    <property type="match status" value="2"/>
</dbReference>
<dbReference type="PROSITE" id="PS00211">
    <property type="entry name" value="ABC_TRANSPORTER_1"/>
    <property type="match status" value="1"/>
</dbReference>
<sequence>MIGSDGATLSGGQKQRLALARALYSRKELLLIDDVFSGLDYKTSKAVFRKIFGPEGLCKLHNMTVVLATRAGKGKLKLNRTSAICRQRYCASNHGTILEQGNFRKLRGNNDSYVKDLILHENPDEKSAEDSITGTTNKPQIKPESSEPNDINRQAGDFSVYFYFGKSVGCIYFCLFIGTVLSYTLSSEFQAVLLELWSKSEIHHSSIYTNLYMGLYAMLSILALCGIGGLLCVTLLFAGPYASINLHRVLLHTVMNAPYSWFPAIDSGVTLNRSSQDMSLIDMELLIGIVDTFAGFFMALAQAILIATGAKYIENTQRTRDDPRFWMANPFRGEESRTSSSLQKPYYLLYCIQRWLNLVLDLIIAGIAILLITFATQMRGTTSAGTLGIALLETAIGAVARVKSFEANTFIDEPAVRGNSFCIEGGTKLGDILIDDISISTLRRDSVRRSFITIPQEPYFLSGTVGFNADPFHSRDTKAIQTALVRVGLWDIVCDNGGLEAPMNATPLSQGQQQLFCIARALIRKMALGNKDHGILVLDEVTSNVDSASEEIMLRILDDEFKGWTVLAVAHRLGTIRRYDRVLVLDKGSVVEDGAPEDLIRKEAGLFKELWENGFGRQSTV</sequence>
<feature type="transmembrane region" description="Helical" evidence="7">
    <location>
        <begin position="355"/>
        <end position="375"/>
    </location>
</feature>
<feature type="transmembrane region" description="Helical" evidence="7">
    <location>
        <begin position="249"/>
        <end position="265"/>
    </location>
</feature>
<dbReference type="PROSITE" id="PS50893">
    <property type="entry name" value="ABC_TRANSPORTER_2"/>
    <property type="match status" value="1"/>
</dbReference>
<dbReference type="STRING" id="87229.A0A4Z1L1H8"/>
<dbReference type="GO" id="GO:0005524">
    <property type="term" value="F:ATP binding"/>
    <property type="evidence" value="ECO:0007669"/>
    <property type="project" value="UniProtKB-KW"/>
</dbReference>
<feature type="region of interest" description="Disordered" evidence="6">
    <location>
        <begin position="124"/>
        <end position="150"/>
    </location>
</feature>
<comment type="caution">
    <text evidence="9">The sequence shown here is derived from an EMBL/GenBank/DDBJ whole genome shotgun (WGS) entry which is preliminary data.</text>
</comment>
<organism evidence="9 10">
    <name type="scientific">Botrytis porri</name>
    <dbReference type="NCBI Taxonomy" id="87229"/>
    <lineage>
        <taxon>Eukaryota</taxon>
        <taxon>Fungi</taxon>
        <taxon>Dikarya</taxon>
        <taxon>Ascomycota</taxon>
        <taxon>Pezizomycotina</taxon>
        <taxon>Leotiomycetes</taxon>
        <taxon>Helotiales</taxon>
        <taxon>Sclerotiniaceae</taxon>
        <taxon>Botrytis</taxon>
    </lineage>
</organism>
<accession>A0A4Z1L1H8</accession>
<evidence type="ECO:0000259" key="8">
    <source>
        <dbReference type="PROSITE" id="PS50893"/>
    </source>
</evidence>
<dbReference type="InterPro" id="IPR050173">
    <property type="entry name" value="ABC_transporter_C-like"/>
</dbReference>
<feature type="transmembrane region" description="Helical" evidence="7">
    <location>
        <begin position="285"/>
        <end position="310"/>
    </location>
</feature>
<keyword evidence="2" id="KW-0547">Nucleotide-binding</keyword>
<evidence type="ECO:0000256" key="3">
    <source>
        <dbReference type="ARBA" id="ARBA00022840"/>
    </source>
</evidence>
<evidence type="ECO:0000256" key="4">
    <source>
        <dbReference type="ARBA" id="ARBA00022989"/>
    </source>
</evidence>
<dbReference type="EMBL" id="PQXO01000055">
    <property type="protein sequence ID" value="TGO90668.1"/>
    <property type="molecule type" value="Genomic_DNA"/>
</dbReference>
<evidence type="ECO:0000256" key="1">
    <source>
        <dbReference type="ARBA" id="ARBA00022692"/>
    </source>
</evidence>
<protein>
    <recommendedName>
        <fullName evidence="8">ABC transporter domain-containing protein</fullName>
    </recommendedName>
</protein>
<evidence type="ECO:0000313" key="9">
    <source>
        <dbReference type="EMBL" id="TGO90668.1"/>
    </source>
</evidence>
<feature type="domain" description="ABC transporter" evidence="8">
    <location>
        <begin position="336"/>
        <end position="612"/>
    </location>
</feature>
<evidence type="ECO:0000256" key="2">
    <source>
        <dbReference type="ARBA" id="ARBA00022741"/>
    </source>
</evidence>
<dbReference type="GO" id="GO:0016887">
    <property type="term" value="F:ATP hydrolysis activity"/>
    <property type="evidence" value="ECO:0007669"/>
    <property type="project" value="InterPro"/>
</dbReference>
<keyword evidence="3" id="KW-0067">ATP-binding</keyword>
<evidence type="ECO:0000313" key="10">
    <source>
        <dbReference type="Proteomes" id="UP000297280"/>
    </source>
</evidence>
<dbReference type="InterPro" id="IPR027417">
    <property type="entry name" value="P-loop_NTPase"/>
</dbReference>
<keyword evidence="1 7" id="KW-0812">Transmembrane</keyword>
<keyword evidence="4 7" id="KW-1133">Transmembrane helix</keyword>
<keyword evidence="10" id="KW-1185">Reference proteome</keyword>
<evidence type="ECO:0000256" key="7">
    <source>
        <dbReference type="SAM" id="Phobius"/>
    </source>
</evidence>
<dbReference type="Gene3D" id="3.40.50.300">
    <property type="entry name" value="P-loop containing nucleotide triphosphate hydrolases"/>
    <property type="match status" value="2"/>
</dbReference>
<dbReference type="GO" id="GO:0042626">
    <property type="term" value="F:ATPase-coupled transmembrane transporter activity"/>
    <property type="evidence" value="ECO:0007669"/>
    <property type="project" value="TreeGrafter"/>
</dbReference>
<dbReference type="AlphaFoldDB" id="A0A4Z1L1H8"/>
<dbReference type="Gene3D" id="1.20.1560.10">
    <property type="entry name" value="ABC transporter type 1, transmembrane domain"/>
    <property type="match status" value="1"/>
</dbReference>
<reference evidence="9 10" key="1">
    <citation type="submission" date="2017-12" db="EMBL/GenBank/DDBJ databases">
        <title>Comparative genomics of Botrytis spp.</title>
        <authorList>
            <person name="Valero-Jimenez C.A."/>
            <person name="Tapia P."/>
            <person name="Veloso J."/>
            <person name="Silva-Moreno E."/>
            <person name="Staats M."/>
            <person name="Valdes J.H."/>
            <person name="Van Kan J.A.L."/>
        </authorList>
    </citation>
    <scope>NUCLEOTIDE SEQUENCE [LARGE SCALE GENOMIC DNA]</scope>
    <source>
        <strain evidence="9 10">MUCL3349</strain>
    </source>
</reference>
<dbReference type="PANTHER" id="PTHR24223:SF269">
    <property type="entry name" value="ABC MULTIDRUG TRANSPORTER (EUROFUNG)-RELATED"/>
    <property type="match status" value="1"/>
</dbReference>
<evidence type="ECO:0000256" key="5">
    <source>
        <dbReference type="ARBA" id="ARBA00023136"/>
    </source>
</evidence>
<dbReference type="SUPFAM" id="SSF90123">
    <property type="entry name" value="ABC transporter transmembrane region"/>
    <property type="match status" value="1"/>
</dbReference>
<feature type="transmembrane region" description="Helical" evidence="7">
    <location>
        <begin position="160"/>
        <end position="185"/>
    </location>
</feature>
<dbReference type="GO" id="GO:0016020">
    <property type="term" value="C:membrane"/>
    <property type="evidence" value="ECO:0007669"/>
    <property type="project" value="InterPro"/>
</dbReference>
<dbReference type="Proteomes" id="UP000297280">
    <property type="component" value="Unassembled WGS sequence"/>
</dbReference>
<feature type="transmembrane region" description="Helical" evidence="7">
    <location>
        <begin position="215"/>
        <end position="237"/>
    </location>
</feature>
<dbReference type="InterPro" id="IPR003439">
    <property type="entry name" value="ABC_transporter-like_ATP-bd"/>
</dbReference>
<feature type="compositionally biased region" description="Polar residues" evidence="6">
    <location>
        <begin position="130"/>
        <end position="139"/>
    </location>
</feature>
<name>A0A4Z1L1H8_9HELO</name>
<evidence type="ECO:0000256" key="6">
    <source>
        <dbReference type="SAM" id="MobiDB-lite"/>
    </source>
</evidence>
<dbReference type="SUPFAM" id="SSF52540">
    <property type="entry name" value="P-loop containing nucleoside triphosphate hydrolases"/>
    <property type="match status" value="2"/>
</dbReference>
<gene>
    <name evidence="9" type="ORF">BPOR_0055g00110</name>
</gene>
<dbReference type="InterPro" id="IPR017871">
    <property type="entry name" value="ABC_transporter-like_CS"/>
</dbReference>
<dbReference type="PANTHER" id="PTHR24223">
    <property type="entry name" value="ATP-BINDING CASSETTE SUB-FAMILY C"/>
    <property type="match status" value="1"/>
</dbReference>
<dbReference type="InterPro" id="IPR036640">
    <property type="entry name" value="ABC1_TM_sf"/>
</dbReference>
<proteinExistence type="predicted"/>
<keyword evidence="5 7" id="KW-0472">Membrane</keyword>